<evidence type="ECO:0000313" key="1">
    <source>
        <dbReference type="EMBL" id="OAP89556.1"/>
    </source>
</evidence>
<keyword evidence="2" id="KW-1185">Reference proteome</keyword>
<reference evidence="1 2" key="1">
    <citation type="submission" date="2016-04" db="EMBL/GenBank/DDBJ databases">
        <title>Acidithiobacillus ferrooxidans genome sequencing and assembly.</title>
        <authorList>
            <person name="Zhou Z."/>
        </authorList>
    </citation>
    <scope>NUCLEOTIDE SEQUENCE [LARGE SCALE GENOMIC DNA]</scope>
    <source>
        <strain evidence="1 2">BY0502</strain>
    </source>
</reference>
<proteinExistence type="predicted"/>
<name>A0A179BCX6_ACIFR</name>
<dbReference type="AlphaFoldDB" id="A0A179BCX6"/>
<comment type="caution">
    <text evidence="1">The sequence shown here is derived from an EMBL/GenBank/DDBJ whole genome shotgun (WGS) entry which is preliminary data.</text>
</comment>
<sequence>MMLPLSAYLDLESRVFVWAARQGWQLQRTGPLRRGEWPLPRLEFLREGVLTPGEWDVALAAASPLFVGSVSGQREAWSQDGIGVKFYQAPTEFLGFAQIAHTGPVGFVAACRRLPGWDQAPAPDEATAFARVGLPCVRPSQRNSEVFTMLAGVPGD</sequence>
<dbReference type="OrthoDB" id="5297913at2"/>
<dbReference type="RefSeq" id="WP_064219543.1">
    <property type="nucleotide sequence ID" value="NZ_LVXZ01000131.1"/>
</dbReference>
<gene>
    <name evidence="1" type="ORF">A4H96_10455</name>
</gene>
<protein>
    <submittedName>
        <fullName evidence="1">Uncharacterized protein</fullName>
    </submittedName>
</protein>
<evidence type="ECO:0000313" key="2">
    <source>
        <dbReference type="Proteomes" id="UP000078302"/>
    </source>
</evidence>
<accession>A0A179BCX6</accession>
<dbReference type="EMBL" id="LVXZ01000131">
    <property type="protein sequence ID" value="OAP89556.1"/>
    <property type="molecule type" value="Genomic_DNA"/>
</dbReference>
<organism evidence="1 2">
    <name type="scientific">Acidithiobacillus ferrooxidans</name>
    <name type="common">Thiobacillus ferrooxidans</name>
    <dbReference type="NCBI Taxonomy" id="920"/>
    <lineage>
        <taxon>Bacteria</taxon>
        <taxon>Pseudomonadati</taxon>
        <taxon>Pseudomonadota</taxon>
        <taxon>Acidithiobacillia</taxon>
        <taxon>Acidithiobacillales</taxon>
        <taxon>Acidithiobacillaceae</taxon>
        <taxon>Acidithiobacillus</taxon>
    </lineage>
</organism>
<dbReference type="Proteomes" id="UP000078302">
    <property type="component" value="Unassembled WGS sequence"/>
</dbReference>